<evidence type="ECO:0000256" key="1">
    <source>
        <dbReference type="SAM" id="MobiDB-lite"/>
    </source>
</evidence>
<proteinExistence type="predicted"/>
<dbReference type="EMBL" id="AMZH03000456">
    <property type="protein sequence ID" value="RRT83656.1"/>
    <property type="molecule type" value="Genomic_DNA"/>
</dbReference>
<dbReference type="Proteomes" id="UP000287651">
    <property type="component" value="Unassembled WGS sequence"/>
</dbReference>
<dbReference type="AlphaFoldDB" id="A0A427B5D4"/>
<protein>
    <submittedName>
        <fullName evidence="2">Uncharacterized protein</fullName>
    </submittedName>
</protein>
<feature type="compositionally biased region" description="Pro residues" evidence="1">
    <location>
        <begin position="33"/>
        <end position="43"/>
    </location>
</feature>
<sequence>MTDCSRGRGPKRQWDSPGYLHPATNHHARYPSTPRPQSEPRPPSLTEESRWTESERTNLSFLAVRLPNSKAKGSMKGAKPTTVFMHVRGHPHPHNFVYRVFATLNSSMRLHVCRRCYHSNDLRPSFAAVASNLRCFSPTVEKSIKPHTDLSQDIVEIEDASNWTRCELSSWVFCESNRETRKKIPHHRDDLSQAVSSCLLQVSHPVEPVLRVQADLCPPTRATLLPEGQPPAAQPVDDLPRPLPEFDHALSSDAVRCPTSKKFKIRPFHNTSASLRWKRRGSKKFKIRPFHNTSASLRWKRREADGLVWHVRRHNVPSFPNDSARGHSRMVQPAIARLHPLFRPARERVRG</sequence>
<comment type="caution">
    <text evidence="2">The sequence shown here is derived from an EMBL/GenBank/DDBJ whole genome shotgun (WGS) entry which is preliminary data.</text>
</comment>
<feature type="region of interest" description="Disordered" evidence="1">
    <location>
        <begin position="1"/>
        <end position="53"/>
    </location>
</feature>
<evidence type="ECO:0000313" key="2">
    <source>
        <dbReference type="EMBL" id="RRT83656.1"/>
    </source>
</evidence>
<accession>A0A427B5D4</accession>
<organism evidence="2 3">
    <name type="scientific">Ensete ventricosum</name>
    <name type="common">Abyssinian banana</name>
    <name type="synonym">Musa ensete</name>
    <dbReference type="NCBI Taxonomy" id="4639"/>
    <lineage>
        <taxon>Eukaryota</taxon>
        <taxon>Viridiplantae</taxon>
        <taxon>Streptophyta</taxon>
        <taxon>Embryophyta</taxon>
        <taxon>Tracheophyta</taxon>
        <taxon>Spermatophyta</taxon>
        <taxon>Magnoliopsida</taxon>
        <taxon>Liliopsida</taxon>
        <taxon>Zingiberales</taxon>
        <taxon>Musaceae</taxon>
        <taxon>Ensete</taxon>
    </lineage>
</organism>
<gene>
    <name evidence="2" type="ORF">B296_00004917</name>
</gene>
<evidence type="ECO:0000313" key="3">
    <source>
        <dbReference type="Proteomes" id="UP000287651"/>
    </source>
</evidence>
<reference evidence="2 3" key="1">
    <citation type="journal article" date="2014" name="Agronomy (Basel)">
        <title>A Draft Genome Sequence for Ensete ventricosum, the Drought-Tolerant Tree Against Hunger.</title>
        <authorList>
            <person name="Harrison J."/>
            <person name="Moore K.A."/>
            <person name="Paszkiewicz K."/>
            <person name="Jones T."/>
            <person name="Grant M."/>
            <person name="Ambacheew D."/>
            <person name="Muzemil S."/>
            <person name="Studholme D.J."/>
        </authorList>
    </citation>
    <scope>NUCLEOTIDE SEQUENCE [LARGE SCALE GENOMIC DNA]</scope>
</reference>
<name>A0A427B5D4_ENSVE</name>